<keyword evidence="9" id="KW-1185">Reference proteome</keyword>
<feature type="compositionally biased region" description="Acidic residues" evidence="5">
    <location>
        <begin position="81"/>
        <end position="94"/>
    </location>
</feature>
<evidence type="ECO:0000313" key="8">
    <source>
        <dbReference type="EMBL" id="NYE49144.1"/>
    </source>
</evidence>
<dbReference type="InterPro" id="IPR006664">
    <property type="entry name" value="OMP_bac"/>
</dbReference>
<evidence type="ECO:0000256" key="5">
    <source>
        <dbReference type="SAM" id="MobiDB-lite"/>
    </source>
</evidence>
<comment type="subcellular location">
    <subcellularLocation>
        <location evidence="1">Cell outer membrane</location>
    </subcellularLocation>
</comment>
<dbReference type="Proteomes" id="UP000589036">
    <property type="component" value="Unassembled WGS sequence"/>
</dbReference>
<keyword evidence="3" id="KW-0998">Cell outer membrane</keyword>
<evidence type="ECO:0000256" key="2">
    <source>
        <dbReference type="ARBA" id="ARBA00023136"/>
    </source>
</evidence>
<dbReference type="PRINTS" id="PR01021">
    <property type="entry name" value="OMPADOMAIN"/>
</dbReference>
<accession>A0A852U4X7</accession>
<dbReference type="PANTHER" id="PTHR30329:SF21">
    <property type="entry name" value="LIPOPROTEIN YIAD-RELATED"/>
    <property type="match status" value="1"/>
</dbReference>
<dbReference type="InterPro" id="IPR006665">
    <property type="entry name" value="OmpA-like"/>
</dbReference>
<dbReference type="SUPFAM" id="SSF103088">
    <property type="entry name" value="OmpA-like"/>
    <property type="match status" value="1"/>
</dbReference>
<evidence type="ECO:0000256" key="3">
    <source>
        <dbReference type="ARBA" id="ARBA00023237"/>
    </source>
</evidence>
<protein>
    <submittedName>
        <fullName evidence="8">Outer membrane protein OmpA-like peptidoglycan-associated protein</fullName>
    </submittedName>
</protein>
<comment type="caution">
    <text evidence="8">The sequence shown here is derived from an EMBL/GenBank/DDBJ whole genome shotgun (WGS) entry which is preliminary data.</text>
</comment>
<keyword evidence="2 4" id="KW-0472">Membrane</keyword>
<dbReference type="Pfam" id="PF00691">
    <property type="entry name" value="OmpA"/>
    <property type="match status" value="1"/>
</dbReference>
<feature type="compositionally biased region" description="Basic and acidic residues" evidence="5">
    <location>
        <begin position="200"/>
        <end position="215"/>
    </location>
</feature>
<dbReference type="PANTHER" id="PTHR30329">
    <property type="entry name" value="STATOR ELEMENT OF FLAGELLAR MOTOR COMPLEX"/>
    <property type="match status" value="1"/>
</dbReference>
<name>A0A852U4X7_9ACTN</name>
<dbReference type="Gene3D" id="3.30.1330.60">
    <property type="entry name" value="OmpA-like domain"/>
    <property type="match status" value="1"/>
</dbReference>
<proteinExistence type="predicted"/>
<reference evidence="8 9" key="1">
    <citation type="submission" date="2020-07" db="EMBL/GenBank/DDBJ databases">
        <title>Sequencing the genomes of 1000 actinobacteria strains.</title>
        <authorList>
            <person name="Klenk H.-P."/>
        </authorList>
    </citation>
    <scope>NUCLEOTIDE SEQUENCE [LARGE SCALE GENOMIC DNA]</scope>
    <source>
        <strain evidence="8 9">CXB654</strain>
    </source>
</reference>
<organism evidence="8 9">
    <name type="scientific">Spinactinospora alkalitolerans</name>
    <dbReference type="NCBI Taxonomy" id="687207"/>
    <lineage>
        <taxon>Bacteria</taxon>
        <taxon>Bacillati</taxon>
        <taxon>Actinomycetota</taxon>
        <taxon>Actinomycetes</taxon>
        <taxon>Streptosporangiales</taxon>
        <taxon>Nocardiopsidaceae</taxon>
        <taxon>Spinactinospora</taxon>
    </lineage>
</organism>
<feature type="region of interest" description="Disordered" evidence="5">
    <location>
        <begin position="181"/>
        <end position="215"/>
    </location>
</feature>
<evidence type="ECO:0000313" key="9">
    <source>
        <dbReference type="Proteomes" id="UP000589036"/>
    </source>
</evidence>
<dbReference type="PROSITE" id="PS51123">
    <property type="entry name" value="OMPA_2"/>
    <property type="match status" value="1"/>
</dbReference>
<evidence type="ECO:0000256" key="1">
    <source>
        <dbReference type="ARBA" id="ARBA00004442"/>
    </source>
</evidence>
<dbReference type="InterPro" id="IPR050330">
    <property type="entry name" value="Bact_OuterMem_StrucFunc"/>
</dbReference>
<keyword evidence="6" id="KW-0732">Signal</keyword>
<sequence>MSRSAERRGPAPRTAAAALLTGALLLAGATPATAGGGEPEQPEQTVVPVEAGPVERAPIHTIDTRTEEFSTPVGDLTYATESEDGSLTDAEDSEERTVTLAADVLFEFDEAELSGDARGTLEEAAEILRAEAKGKTVNIDGYTDAKGDEDYNLELSRQRAEAVEEELTGLVGDLDVTFEVAGHGSADPVEPNEVDGEDNPEGREKNRRVEIRFPR</sequence>
<dbReference type="InterPro" id="IPR036737">
    <property type="entry name" value="OmpA-like_sf"/>
</dbReference>
<evidence type="ECO:0000259" key="7">
    <source>
        <dbReference type="PROSITE" id="PS51123"/>
    </source>
</evidence>
<feature type="compositionally biased region" description="Acidic residues" evidence="5">
    <location>
        <begin position="190"/>
        <end position="199"/>
    </location>
</feature>
<dbReference type="CDD" id="cd07185">
    <property type="entry name" value="OmpA_C-like"/>
    <property type="match status" value="1"/>
</dbReference>
<dbReference type="RefSeq" id="WP_179644860.1">
    <property type="nucleotide sequence ID" value="NZ_BAAAYY010000031.1"/>
</dbReference>
<dbReference type="EMBL" id="JACCCC010000001">
    <property type="protein sequence ID" value="NYE49144.1"/>
    <property type="molecule type" value="Genomic_DNA"/>
</dbReference>
<feature type="chain" id="PRO_5032322560" evidence="6">
    <location>
        <begin position="35"/>
        <end position="215"/>
    </location>
</feature>
<evidence type="ECO:0000256" key="4">
    <source>
        <dbReference type="PROSITE-ProRule" id="PRU00473"/>
    </source>
</evidence>
<feature type="region of interest" description="Disordered" evidence="5">
    <location>
        <begin position="29"/>
        <end position="95"/>
    </location>
</feature>
<feature type="domain" description="OmpA-like" evidence="7">
    <location>
        <begin position="93"/>
        <end position="215"/>
    </location>
</feature>
<dbReference type="AlphaFoldDB" id="A0A852U4X7"/>
<evidence type="ECO:0000256" key="6">
    <source>
        <dbReference type="SAM" id="SignalP"/>
    </source>
</evidence>
<gene>
    <name evidence="8" type="ORF">HDA32_004264</name>
</gene>
<feature type="signal peptide" evidence="6">
    <location>
        <begin position="1"/>
        <end position="34"/>
    </location>
</feature>
<dbReference type="GO" id="GO:0009279">
    <property type="term" value="C:cell outer membrane"/>
    <property type="evidence" value="ECO:0007669"/>
    <property type="project" value="UniProtKB-SubCell"/>
</dbReference>